<feature type="domain" description="Cardiolipin synthase N-terminal" evidence="7">
    <location>
        <begin position="24"/>
        <end position="66"/>
    </location>
</feature>
<name>A0ABW5TH26_9ENTE</name>
<comment type="caution">
    <text evidence="8">The sequence shown here is derived from an EMBL/GenBank/DDBJ whole genome shotgun (WGS) entry which is preliminary data.</text>
</comment>
<accession>A0ABW5TH26</accession>
<gene>
    <name evidence="8" type="ORF">ACFSR0_02220</name>
</gene>
<keyword evidence="2" id="KW-1003">Cell membrane</keyword>
<dbReference type="InterPro" id="IPR027379">
    <property type="entry name" value="CLS_N"/>
</dbReference>
<dbReference type="Pfam" id="PF13396">
    <property type="entry name" value="PLDc_N"/>
    <property type="match status" value="1"/>
</dbReference>
<keyword evidence="5 6" id="KW-0472">Membrane</keyword>
<dbReference type="EMBL" id="JBHUMO010000012">
    <property type="protein sequence ID" value="MFD2728252.1"/>
    <property type="molecule type" value="Genomic_DNA"/>
</dbReference>
<feature type="transmembrane region" description="Helical" evidence="6">
    <location>
        <begin position="13"/>
        <end position="33"/>
    </location>
</feature>
<evidence type="ECO:0000313" key="8">
    <source>
        <dbReference type="EMBL" id="MFD2728252.1"/>
    </source>
</evidence>
<evidence type="ECO:0000256" key="3">
    <source>
        <dbReference type="ARBA" id="ARBA00022692"/>
    </source>
</evidence>
<evidence type="ECO:0000256" key="4">
    <source>
        <dbReference type="ARBA" id="ARBA00022989"/>
    </source>
</evidence>
<evidence type="ECO:0000256" key="1">
    <source>
        <dbReference type="ARBA" id="ARBA00004651"/>
    </source>
</evidence>
<reference evidence="9" key="1">
    <citation type="journal article" date="2019" name="Int. J. Syst. Evol. Microbiol.">
        <title>The Global Catalogue of Microorganisms (GCM) 10K type strain sequencing project: providing services to taxonomists for standard genome sequencing and annotation.</title>
        <authorList>
            <consortium name="The Broad Institute Genomics Platform"/>
            <consortium name="The Broad Institute Genome Sequencing Center for Infectious Disease"/>
            <person name="Wu L."/>
            <person name="Ma J."/>
        </authorList>
    </citation>
    <scope>NUCLEOTIDE SEQUENCE [LARGE SCALE GENOMIC DNA]</scope>
    <source>
        <strain evidence="9">TISTR 932</strain>
    </source>
</reference>
<evidence type="ECO:0000256" key="5">
    <source>
        <dbReference type="ARBA" id="ARBA00023136"/>
    </source>
</evidence>
<sequence length="70" mass="8472">MNKMQLFFEYWPLLLPIILVEIGLMVTAVWHILKHKRYRVGNRVFWLLIVIFFQIVGPICYFIFGRDDAE</sequence>
<keyword evidence="4 6" id="KW-1133">Transmembrane helix</keyword>
<evidence type="ECO:0000256" key="2">
    <source>
        <dbReference type="ARBA" id="ARBA00022475"/>
    </source>
</evidence>
<feature type="transmembrane region" description="Helical" evidence="6">
    <location>
        <begin position="45"/>
        <end position="64"/>
    </location>
</feature>
<dbReference type="Proteomes" id="UP001597427">
    <property type="component" value="Unassembled WGS sequence"/>
</dbReference>
<organism evidence="8 9">
    <name type="scientific">Enterococcus camelliae</name>
    <dbReference type="NCBI Taxonomy" id="453959"/>
    <lineage>
        <taxon>Bacteria</taxon>
        <taxon>Bacillati</taxon>
        <taxon>Bacillota</taxon>
        <taxon>Bacilli</taxon>
        <taxon>Lactobacillales</taxon>
        <taxon>Enterococcaceae</taxon>
        <taxon>Enterococcus</taxon>
    </lineage>
</organism>
<evidence type="ECO:0000259" key="7">
    <source>
        <dbReference type="Pfam" id="PF13396"/>
    </source>
</evidence>
<comment type="subcellular location">
    <subcellularLocation>
        <location evidence="1">Cell membrane</location>
        <topology evidence="1">Multi-pass membrane protein</topology>
    </subcellularLocation>
</comment>
<proteinExistence type="predicted"/>
<dbReference type="RefSeq" id="WP_379979475.1">
    <property type="nucleotide sequence ID" value="NZ_JBHUMO010000012.1"/>
</dbReference>
<evidence type="ECO:0000313" key="9">
    <source>
        <dbReference type="Proteomes" id="UP001597427"/>
    </source>
</evidence>
<keyword evidence="9" id="KW-1185">Reference proteome</keyword>
<evidence type="ECO:0000256" key="6">
    <source>
        <dbReference type="SAM" id="Phobius"/>
    </source>
</evidence>
<protein>
    <submittedName>
        <fullName evidence="8">PLD nuclease N-terminal domain-containing protein</fullName>
    </submittedName>
</protein>
<keyword evidence="3 6" id="KW-0812">Transmembrane</keyword>